<dbReference type="Gene3D" id="3.90.180.10">
    <property type="entry name" value="Medium-chain alcohol dehydrogenases, catalytic domain"/>
    <property type="match status" value="1"/>
</dbReference>
<dbReference type="Pfam" id="PF08240">
    <property type="entry name" value="ADH_N"/>
    <property type="match status" value="1"/>
</dbReference>
<dbReference type="InterPro" id="IPR036291">
    <property type="entry name" value="NAD(P)-bd_dom_sf"/>
</dbReference>
<dbReference type="InterPro" id="IPR013149">
    <property type="entry name" value="ADH-like_C"/>
</dbReference>
<dbReference type="GO" id="GO:0005737">
    <property type="term" value="C:cytoplasm"/>
    <property type="evidence" value="ECO:0007669"/>
    <property type="project" value="UniProtKB-SubCell"/>
</dbReference>
<dbReference type="Gene3D" id="3.40.50.720">
    <property type="entry name" value="NAD(P)-binding Rossmann-like Domain"/>
    <property type="match status" value="1"/>
</dbReference>
<evidence type="ECO:0000256" key="2">
    <source>
        <dbReference type="ARBA" id="ARBA00011881"/>
    </source>
</evidence>
<evidence type="ECO:0000313" key="8">
    <source>
        <dbReference type="EMBL" id="OXY83174.1"/>
    </source>
</evidence>
<reference evidence="8 9" key="1">
    <citation type="submission" date="2017-08" db="EMBL/GenBank/DDBJ databases">
        <title>A Genome Sequence of Oceanimonas doudoroffii ATCC 27123T.</title>
        <authorList>
            <person name="Brennan M.A."/>
            <person name="Maclea K.S."/>
            <person name="Mcclelland W.D."/>
            <person name="Trachtenberg A.M."/>
        </authorList>
    </citation>
    <scope>NUCLEOTIDE SEQUENCE [LARGE SCALE GENOMIC DNA]</scope>
    <source>
        <strain evidence="8 9">ATCC 27123</strain>
    </source>
</reference>
<dbReference type="GO" id="GO:0003723">
    <property type="term" value="F:RNA binding"/>
    <property type="evidence" value="ECO:0007669"/>
    <property type="project" value="UniProtKB-KW"/>
</dbReference>
<evidence type="ECO:0000256" key="1">
    <source>
        <dbReference type="ARBA" id="ARBA00004496"/>
    </source>
</evidence>
<name>A0A233RIH0_9GAMM</name>
<comment type="subunit">
    <text evidence="2">Homotetramer.</text>
</comment>
<dbReference type="InterPro" id="IPR011032">
    <property type="entry name" value="GroES-like_sf"/>
</dbReference>
<dbReference type="PROSITE" id="PS01162">
    <property type="entry name" value="QOR_ZETA_CRYSTAL"/>
    <property type="match status" value="1"/>
</dbReference>
<keyword evidence="9" id="KW-1185">Reference proteome</keyword>
<comment type="subcellular location">
    <subcellularLocation>
        <location evidence="1">Cytoplasm</location>
    </subcellularLocation>
</comment>
<dbReference type="PANTHER" id="PTHR44154:SF1">
    <property type="entry name" value="QUINONE OXIDOREDUCTASE"/>
    <property type="match status" value="1"/>
</dbReference>
<keyword evidence="4" id="KW-0521">NADP</keyword>
<sequence length="367" mass="38741">MTVDKIPKTMAGVVLTGHGGPDKLVYRNDLPVPRPGAGEVLMQVGATAINNTDINTRIGWYSKGVTTGTDAATSSGLASARHEDASWSGSPIAFPRIQGADCCGTIVAVGQGVDEGRIGERVLVRPMHAPSTTSRPYELVTFGSECDGGYAQYAVAPAHETFAVESSLTDAELASFPCAYSTAEGMLERAELKAGERVLITGASGGVGSAAVQLAKRRGAEVIAVCGEHKFDAVRALGADRLVARGTSLLEVVGADSVQVVVDLVAGPQWPELPELLCRGGRYVASGAIAGPLVELDVRTLYLKDLSLLGSTWQPRHVFENLIRYIERGEIRPQVAKTYALAEVHQAQQDFMTKQLAGKLVLTVAES</sequence>
<gene>
    <name evidence="8" type="ORF">B6S08_06665</name>
</gene>
<evidence type="ECO:0000256" key="4">
    <source>
        <dbReference type="ARBA" id="ARBA00022857"/>
    </source>
</evidence>
<evidence type="ECO:0000313" key="9">
    <source>
        <dbReference type="Proteomes" id="UP000242757"/>
    </source>
</evidence>
<feature type="domain" description="Enoyl reductase (ER)" evidence="7">
    <location>
        <begin position="19"/>
        <end position="362"/>
    </location>
</feature>
<evidence type="ECO:0000256" key="5">
    <source>
        <dbReference type="ARBA" id="ARBA00022884"/>
    </source>
</evidence>
<protein>
    <submittedName>
        <fullName evidence="8">Alcohol dehydrogenase</fullName>
    </submittedName>
</protein>
<dbReference type="EMBL" id="NBIM01000001">
    <property type="protein sequence ID" value="OXY83174.1"/>
    <property type="molecule type" value="Genomic_DNA"/>
</dbReference>
<dbReference type="PANTHER" id="PTHR44154">
    <property type="entry name" value="QUINONE OXIDOREDUCTASE"/>
    <property type="match status" value="1"/>
</dbReference>
<keyword evidence="5" id="KW-0694">RNA-binding</keyword>
<evidence type="ECO:0000256" key="3">
    <source>
        <dbReference type="ARBA" id="ARBA00022490"/>
    </source>
</evidence>
<dbReference type="InterPro" id="IPR013154">
    <property type="entry name" value="ADH-like_N"/>
</dbReference>
<dbReference type="SMART" id="SM00829">
    <property type="entry name" value="PKS_ER"/>
    <property type="match status" value="1"/>
</dbReference>
<dbReference type="GO" id="GO:0008270">
    <property type="term" value="F:zinc ion binding"/>
    <property type="evidence" value="ECO:0007669"/>
    <property type="project" value="InterPro"/>
</dbReference>
<dbReference type="AlphaFoldDB" id="A0A233RIH0"/>
<dbReference type="CDD" id="cd08274">
    <property type="entry name" value="MDR9"/>
    <property type="match status" value="1"/>
</dbReference>
<proteinExistence type="predicted"/>
<dbReference type="InterPro" id="IPR051603">
    <property type="entry name" value="Zinc-ADH_QOR/CCCR"/>
</dbReference>
<evidence type="ECO:0000259" key="7">
    <source>
        <dbReference type="SMART" id="SM00829"/>
    </source>
</evidence>
<organism evidence="8 9">
    <name type="scientific">Oceanimonas doudoroffii</name>
    <dbReference type="NCBI Taxonomy" id="84158"/>
    <lineage>
        <taxon>Bacteria</taxon>
        <taxon>Pseudomonadati</taxon>
        <taxon>Pseudomonadota</taxon>
        <taxon>Gammaproteobacteria</taxon>
        <taxon>Aeromonadales</taxon>
        <taxon>Aeromonadaceae</taxon>
        <taxon>Oceanimonas</taxon>
    </lineage>
</organism>
<dbReference type="OrthoDB" id="9787435at2"/>
<dbReference type="Proteomes" id="UP000242757">
    <property type="component" value="Unassembled WGS sequence"/>
</dbReference>
<evidence type="ECO:0000256" key="6">
    <source>
        <dbReference type="ARBA" id="ARBA00022990"/>
    </source>
</evidence>
<accession>A0A233RIH0</accession>
<keyword evidence="6" id="KW-0007">Acetylation</keyword>
<dbReference type="SUPFAM" id="SSF51735">
    <property type="entry name" value="NAD(P)-binding Rossmann-fold domains"/>
    <property type="match status" value="1"/>
</dbReference>
<dbReference type="SUPFAM" id="SSF50129">
    <property type="entry name" value="GroES-like"/>
    <property type="match status" value="1"/>
</dbReference>
<dbReference type="InterPro" id="IPR002364">
    <property type="entry name" value="Quin_OxRdtase/zeta-crystal_CS"/>
</dbReference>
<dbReference type="GO" id="GO:0016491">
    <property type="term" value="F:oxidoreductase activity"/>
    <property type="evidence" value="ECO:0007669"/>
    <property type="project" value="InterPro"/>
</dbReference>
<keyword evidence="3" id="KW-0963">Cytoplasm</keyword>
<dbReference type="Pfam" id="PF00107">
    <property type="entry name" value="ADH_zinc_N"/>
    <property type="match status" value="1"/>
</dbReference>
<dbReference type="RefSeq" id="WP_094199949.1">
    <property type="nucleotide sequence ID" value="NZ_NBIM01000001.1"/>
</dbReference>
<dbReference type="InterPro" id="IPR020843">
    <property type="entry name" value="ER"/>
</dbReference>
<comment type="caution">
    <text evidence="8">The sequence shown here is derived from an EMBL/GenBank/DDBJ whole genome shotgun (WGS) entry which is preliminary data.</text>
</comment>